<reference evidence="1 2" key="1">
    <citation type="submission" date="2019-05" db="EMBL/GenBank/DDBJ databases">
        <title>Another draft genome of Portunus trituberculatus and its Hox gene families provides insights of decapod evolution.</title>
        <authorList>
            <person name="Jeong J.-H."/>
            <person name="Song I."/>
            <person name="Kim S."/>
            <person name="Choi T."/>
            <person name="Kim D."/>
            <person name="Ryu S."/>
            <person name="Kim W."/>
        </authorList>
    </citation>
    <scope>NUCLEOTIDE SEQUENCE [LARGE SCALE GENOMIC DNA]</scope>
    <source>
        <tissue evidence="1">Muscle</tissue>
    </source>
</reference>
<dbReference type="AlphaFoldDB" id="A0A5B7FTI4"/>
<name>A0A5B7FTI4_PORTR</name>
<gene>
    <name evidence="1" type="ORF">E2C01_042376</name>
</gene>
<comment type="caution">
    <text evidence="1">The sequence shown here is derived from an EMBL/GenBank/DDBJ whole genome shotgun (WGS) entry which is preliminary data.</text>
</comment>
<dbReference type="EMBL" id="VSRR010008366">
    <property type="protein sequence ID" value="MPC48599.1"/>
    <property type="molecule type" value="Genomic_DNA"/>
</dbReference>
<dbReference type="Proteomes" id="UP000324222">
    <property type="component" value="Unassembled WGS sequence"/>
</dbReference>
<evidence type="ECO:0000313" key="1">
    <source>
        <dbReference type="EMBL" id="MPC48599.1"/>
    </source>
</evidence>
<keyword evidence="2" id="KW-1185">Reference proteome</keyword>
<accession>A0A5B7FTI4</accession>
<proteinExistence type="predicted"/>
<protein>
    <submittedName>
        <fullName evidence="1">Uncharacterized protein</fullName>
    </submittedName>
</protein>
<organism evidence="1 2">
    <name type="scientific">Portunus trituberculatus</name>
    <name type="common">Swimming crab</name>
    <name type="synonym">Neptunus trituberculatus</name>
    <dbReference type="NCBI Taxonomy" id="210409"/>
    <lineage>
        <taxon>Eukaryota</taxon>
        <taxon>Metazoa</taxon>
        <taxon>Ecdysozoa</taxon>
        <taxon>Arthropoda</taxon>
        <taxon>Crustacea</taxon>
        <taxon>Multicrustacea</taxon>
        <taxon>Malacostraca</taxon>
        <taxon>Eumalacostraca</taxon>
        <taxon>Eucarida</taxon>
        <taxon>Decapoda</taxon>
        <taxon>Pleocyemata</taxon>
        <taxon>Brachyura</taxon>
        <taxon>Eubrachyura</taxon>
        <taxon>Portunoidea</taxon>
        <taxon>Portunidae</taxon>
        <taxon>Portuninae</taxon>
        <taxon>Portunus</taxon>
    </lineage>
</organism>
<evidence type="ECO:0000313" key="2">
    <source>
        <dbReference type="Proteomes" id="UP000324222"/>
    </source>
</evidence>
<sequence>MDTARKRANSTGMTSVVHTVPNWPGPSLGYWVTQTKATARASVHQDQQAVCDTITTSMVADKALSNIEYDFSDH</sequence>